<organism evidence="2 3">
    <name type="scientific">Stephania cephalantha</name>
    <dbReference type="NCBI Taxonomy" id="152367"/>
    <lineage>
        <taxon>Eukaryota</taxon>
        <taxon>Viridiplantae</taxon>
        <taxon>Streptophyta</taxon>
        <taxon>Embryophyta</taxon>
        <taxon>Tracheophyta</taxon>
        <taxon>Spermatophyta</taxon>
        <taxon>Magnoliopsida</taxon>
        <taxon>Ranunculales</taxon>
        <taxon>Menispermaceae</taxon>
        <taxon>Menispermoideae</taxon>
        <taxon>Cissampelideae</taxon>
        <taxon>Stephania</taxon>
    </lineage>
</organism>
<dbReference type="EMBL" id="JBBNAG010000003">
    <property type="protein sequence ID" value="KAK9148213.1"/>
    <property type="molecule type" value="Genomic_DNA"/>
</dbReference>
<proteinExistence type="predicted"/>
<evidence type="ECO:0000313" key="3">
    <source>
        <dbReference type="Proteomes" id="UP001419268"/>
    </source>
</evidence>
<comment type="caution">
    <text evidence="2">The sequence shown here is derived from an EMBL/GenBank/DDBJ whole genome shotgun (WGS) entry which is preliminary data.</text>
</comment>
<evidence type="ECO:0000256" key="1">
    <source>
        <dbReference type="SAM" id="MobiDB-lite"/>
    </source>
</evidence>
<feature type="region of interest" description="Disordered" evidence="1">
    <location>
        <begin position="32"/>
        <end position="66"/>
    </location>
</feature>
<name>A0AAP0K8V6_9MAGN</name>
<keyword evidence="3" id="KW-1185">Reference proteome</keyword>
<evidence type="ECO:0000313" key="2">
    <source>
        <dbReference type="EMBL" id="KAK9148213.1"/>
    </source>
</evidence>
<dbReference type="Proteomes" id="UP001419268">
    <property type="component" value="Unassembled WGS sequence"/>
</dbReference>
<gene>
    <name evidence="2" type="ORF">Scep_006970</name>
</gene>
<dbReference type="AlphaFoldDB" id="A0AAP0K8V6"/>
<sequence length="66" mass="7469">MTWSDDATPARDAGELADVQQRQQLGVMAHRRADRFPTRHNNSGQRGVTSTKIDDAMDCSRRRQKA</sequence>
<accession>A0AAP0K8V6</accession>
<feature type="compositionally biased region" description="Basic and acidic residues" evidence="1">
    <location>
        <begin position="52"/>
        <end position="66"/>
    </location>
</feature>
<reference evidence="2 3" key="1">
    <citation type="submission" date="2024-01" db="EMBL/GenBank/DDBJ databases">
        <title>Genome assemblies of Stephania.</title>
        <authorList>
            <person name="Yang L."/>
        </authorList>
    </citation>
    <scope>NUCLEOTIDE SEQUENCE [LARGE SCALE GENOMIC DNA]</scope>
    <source>
        <strain evidence="2">JXDWG</strain>
        <tissue evidence="2">Leaf</tissue>
    </source>
</reference>
<feature type="compositionally biased region" description="Polar residues" evidence="1">
    <location>
        <begin position="39"/>
        <end position="51"/>
    </location>
</feature>
<protein>
    <submittedName>
        <fullName evidence="2">Uncharacterized protein</fullName>
    </submittedName>
</protein>